<sequence length="505" mass="56213">MILETVAEASWLGGVVAATSVLALIYGTRLLSNARKYALLPPGPPARWFWQKAFPSANLSRAVDGLVSEYGPLISFRQGSQVTIVIGRVQAAWEIMEKEGGALVDRPRSIAAGEILSRGNRILLQRSGERFRRLRRAVHTHLQPKAAETYQSIQLENAQGVILDILDDPKNHQLHARRYAASVILRITYGKSTPTSVNDQEVVRIQNVARNLQAAILPGAYLVERIPLLRYFPGYTKDLDRWHNEEVQLYREQVDRVKSDVATNTAGPSFIKTLLENSDNHQLSPDEMAYLGGALFAAGSDTTASAITVLIMAAACHPEAQTRVQEEINMVVGRERLPSFDDEDSLPQLKAFIHEALRWRPITPIGFAHRATRDIIWRGQCIPEGATVFGSHWAITRDPDVFPDPETFDPQRWLTKDGAFRGDLRTFTYGFGRRVCPGQHVANRSIFINLALLLWSFRLAQNPAAPIDTSAFSGGVIAHAAPFEVVFTPRTEEKVLRGMLEKVAV</sequence>
<accession>A0ACB8B880</accession>
<proteinExistence type="predicted"/>
<comment type="caution">
    <text evidence="1">The sequence shown here is derived from an EMBL/GenBank/DDBJ whole genome shotgun (WGS) entry which is preliminary data.</text>
</comment>
<name>A0ACB8B880_9AGAM</name>
<gene>
    <name evidence="1" type="ORF">BV22DRAFT_1018174</name>
</gene>
<keyword evidence="2" id="KW-1185">Reference proteome</keyword>
<dbReference type="EMBL" id="MU266502">
    <property type="protein sequence ID" value="KAH7922020.1"/>
    <property type="molecule type" value="Genomic_DNA"/>
</dbReference>
<dbReference type="Proteomes" id="UP000790709">
    <property type="component" value="Unassembled WGS sequence"/>
</dbReference>
<evidence type="ECO:0000313" key="1">
    <source>
        <dbReference type="EMBL" id="KAH7922020.1"/>
    </source>
</evidence>
<organism evidence="1 2">
    <name type="scientific">Leucogyrophana mollusca</name>
    <dbReference type="NCBI Taxonomy" id="85980"/>
    <lineage>
        <taxon>Eukaryota</taxon>
        <taxon>Fungi</taxon>
        <taxon>Dikarya</taxon>
        <taxon>Basidiomycota</taxon>
        <taxon>Agaricomycotina</taxon>
        <taxon>Agaricomycetes</taxon>
        <taxon>Agaricomycetidae</taxon>
        <taxon>Boletales</taxon>
        <taxon>Boletales incertae sedis</taxon>
        <taxon>Leucogyrophana</taxon>
    </lineage>
</organism>
<evidence type="ECO:0000313" key="2">
    <source>
        <dbReference type="Proteomes" id="UP000790709"/>
    </source>
</evidence>
<protein>
    <submittedName>
        <fullName evidence="1">Cytochrome P450</fullName>
    </submittedName>
</protein>
<reference evidence="1" key="1">
    <citation type="journal article" date="2021" name="New Phytol.">
        <title>Evolutionary innovations through gain and loss of genes in the ectomycorrhizal Boletales.</title>
        <authorList>
            <person name="Wu G."/>
            <person name="Miyauchi S."/>
            <person name="Morin E."/>
            <person name="Kuo A."/>
            <person name="Drula E."/>
            <person name="Varga T."/>
            <person name="Kohler A."/>
            <person name="Feng B."/>
            <person name="Cao Y."/>
            <person name="Lipzen A."/>
            <person name="Daum C."/>
            <person name="Hundley H."/>
            <person name="Pangilinan J."/>
            <person name="Johnson J."/>
            <person name="Barry K."/>
            <person name="LaButti K."/>
            <person name="Ng V."/>
            <person name="Ahrendt S."/>
            <person name="Min B."/>
            <person name="Choi I.G."/>
            <person name="Park H."/>
            <person name="Plett J.M."/>
            <person name="Magnuson J."/>
            <person name="Spatafora J.W."/>
            <person name="Nagy L.G."/>
            <person name="Henrissat B."/>
            <person name="Grigoriev I.V."/>
            <person name="Yang Z.L."/>
            <person name="Xu J."/>
            <person name="Martin F.M."/>
        </authorList>
    </citation>
    <scope>NUCLEOTIDE SEQUENCE</scope>
    <source>
        <strain evidence="1">KUC20120723A-06</strain>
    </source>
</reference>